<evidence type="ECO:0000313" key="3">
    <source>
        <dbReference type="Proteomes" id="UP001432322"/>
    </source>
</evidence>
<keyword evidence="3" id="KW-1185">Reference proteome</keyword>
<evidence type="ECO:0000256" key="1">
    <source>
        <dbReference type="SAM" id="MobiDB-lite"/>
    </source>
</evidence>
<gene>
    <name evidence="2" type="ORF">PFISCL1PPCAC_23834</name>
</gene>
<name>A0AAV5WNE0_9BILA</name>
<proteinExistence type="predicted"/>
<dbReference type="Proteomes" id="UP001432322">
    <property type="component" value="Unassembled WGS sequence"/>
</dbReference>
<reference evidence="2" key="1">
    <citation type="submission" date="2023-10" db="EMBL/GenBank/DDBJ databases">
        <title>Genome assembly of Pristionchus species.</title>
        <authorList>
            <person name="Yoshida K."/>
            <person name="Sommer R.J."/>
        </authorList>
    </citation>
    <scope>NUCLEOTIDE SEQUENCE</scope>
    <source>
        <strain evidence="2">RS5133</strain>
    </source>
</reference>
<organism evidence="2 3">
    <name type="scientific">Pristionchus fissidentatus</name>
    <dbReference type="NCBI Taxonomy" id="1538716"/>
    <lineage>
        <taxon>Eukaryota</taxon>
        <taxon>Metazoa</taxon>
        <taxon>Ecdysozoa</taxon>
        <taxon>Nematoda</taxon>
        <taxon>Chromadorea</taxon>
        <taxon>Rhabditida</taxon>
        <taxon>Rhabditina</taxon>
        <taxon>Diplogasteromorpha</taxon>
        <taxon>Diplogasteroidea</taxon>
        <taxon>Neodiplogasteridae</taxon>
        <taxon>Pristionchus</taxon>
    </lineage>
</organism>
<feature type="compositionally biased region" description="Basic and acidic residues" evidence="1">
    <location>
        <begin position="65"/>
        <end position="74"/>
    </location>
</feature>
<evidence type="ECO:0000313" key="2">
    <source>
        <dbReference type="EMBL" id="GMT32537.1"/>
    </source>
</evidence>
<feature type="non-terminal residue" evidence="2">
    <location>
        <position position="74"/>
    </location>
</feature>
<feature type="non-terminal residue" evidence="2">
    <location>
        <position position="1"/>
    </location>
</feature>
<protein>
    <submittedName>
        <fullName evidence="2">Uncharacterized protein</fullName>
    </submittedName>
</protein>
<comment type="caution">
    <text evidence="2">The sequence shown here is derived from an EMBL/GenBank/DDBJ whole genome shotgun (WGS) entry which is preliminary data.</text>
</comment>
<dbReference type="AlphaFoldDB" id="A0AAV5WNE0"/>
<dbReference type="EMBL" id="BTSY01000006">
    <property type="protein sequence ID" value="GMT32537.1"/>
    <property type="molecule type" value="Genomic_DNA"/>
</dbReference>
<sequence>YLPIGFIGHFVECRAFYRVDNGIDRFDGVDGGIGVVDLQEDDNVEYERCDGDSQYGQHQDQVESDQLRHGRRDE</sequence>
<accession>A0AAV5WNE0</accession>
<feature type="region of interest" description="Disordered" evidence="1">
    <location>
        <begin position="48"/>
        <end position="74"/>
    </location>
</feature>